<organism evidence="2 3">
    <name type="scientific">Mesorhizobium prunaredense</name>
    <dbReference type="NCBI Taxonomy" id="1631249"/>
    <lineage>
        <taxon>Bacteria</taxon>
        <taxon>Pseudomonadati</taxon>
        <taxon>Pseudomonadota</taxon>
        <taxon>Alphaproteobacteria</taxon>
        <taxon>Hyphomicrobiales</taxon>
        <taxon>Phyllobacteriaceae</taxon>
        <taxon>Mesorhizobium</taxon>
    </lineage>
</organism>
<accession>A0A1R3V891</accession>
<evidence type="ECO:0000313" key="3">
    <source>
        <dbReference type="Proteomes" id="UP000188388"/>
    </source>
</evidence>
<name>A0A1R3V891_9HYPH</name>
<dbReference type="Proteomes" id="UP000188388">
    <property type="component" value="Unassembled WGS sequence"/>
</dbReference>
<reference evidence="3" key="1">
    <citation type="submission" date="2017-01" db="EMBL/GenBank/DDBJ databases">
        <authorList>
            <person name="Brunel B."/>
        </authorList>
    </citation>
    <scope>NUCLEOTIDE SEQUENCE [LARGE SCALE GENOMIC DNA]</scope>
</reference>
<dbReference type="EMBL" id="FTPD01000017">
    <property type="protein sequence ID" value="SIT56111.1"/>
    <property type="molecule type" value="Genomic_DNA"/>
</dbReference>
<gene>
    <name evidence="2" type="ORF">BQ8794_240318</name>
</gene>
<evidence type="ECO:0000313" key="2">
    <source>
        <dbReference type="EMBL" id="SIT56111.1"/>
    </source>
</evidence>
<proteinExistence type="predicted"/>
<protein>
    <submittedName>
        <fullName evidence="2">Uncharacterized protein</fullName>
    </submittedName>
</protein>
<evidence type="ECO:0000256" key="1">
    <source>
        <dbReference type="SAM" id="MobiDB-lite"/>
    </source>
</evidence>
<dbReference type="AlphaFoldDB" id="A0A1R3V891"/>
<feature type="region of interest" description="Disordered" evidence="1">
    <location>
        <begin position="166"/>
        <end position="188"/>
    </location>
</feature>
<keyword evidence="3" id="KW-1185">Reference proteome</keyword>
<sequence length="218" mass="23794">MTMPRVEVITSVENHRVGHVRKGTAWSRRRSSPTCRCRKLHDRRAFTSASSFEAQGPVRLPRCRFIDFGPDQRAARSSRKCCRRHRRLSAAVAGKAASSKSSFAPGAASASVATWMSRRCGARWTRSGHDDPGSERRAGVAGDRLYRHEDGLPGLALVVQEKLKRPSGPGTAACRAPSSEIASRSAQRSRWCERRQVEALRAAGNCHGIGRSSASEGS</sequence>